<protein>
    <submittedName>
        <fullName evidence="7">Metal ion ABC transporter periplasmic protein</fullName>
    </submittedName>
</protein>
<reference evidence="7 8" key="1">
    <citation type="submission" date="2018-06" db="EMBL/GenBank/DDBJ databases">
        <authorList>
            <consortium name="Pathogen Informatics"/>
            <person name="Doyle S."/>
        </authorList>
    </citation>
    <scope>NUCLEOTIDE SEQUENCE [LARGE SCALE GENOMIC DNA]</scope>
    <source>
        <strain evidence="7 8">NCTC4824</strain>
    </source>
</reference>
<dbReference type="PRINTS" id="PR00691">
    <property type="entry name" value="ADHESINB"/>
</dbReference>
<dbReference type="Proteomes" id="UP000249134">
    <property type="component" value="Chromosome 1"/>
</dbReference>
<evidence type="ECO:0000256" key="5">
    <source>
        <dbReference type="SAM" id="MobiDB-lite"/>
    </source>
</evidence>
<name>A0A2X4VZU2_LEDLE</name>
<dbReference type="SUPFAM" id="SSF53807">
    <property type="entry name" value="Helical backbone' metal receptor"/>
    <property type="match status" value="1"/>
</dbReference>
<accession>A0A2X4VZU2</accession>
<evidence type="ECO:0000256" key="1">
    <source>
        <dbReference type="ARBA" id="ARBA00022448"/>
    </source>
</evidence>
<evidence type="ECO:0000256" key="2">
    <source>
        <dbReference type="ARBA" id="ARBA00022729"/>
    </source>
</evidence>
<dbReference type="PRINTS" id="PR00690">
    <property type="entry name" value="ADHESNFAMILY"/>
</dbReference>
<keyword evidence="2 6" id="KW-0732">Signal</keyword>
<feature type="region of interest" description="Disordered" evidence="5">
    <location>
        <begin position="130"/>
        <end position="178"/>
    </location>
</feature>
<dbReference type="Gene3D" id="3.40.50.1980">
    <property type="entry name" value="Nitrogenase molybdenum iron protein domain"/>
    <property type="match status" value="3"/>
</dbReference>
<evidence type="ECO:0000256" key="6">
    <source>
        <dbReference type="SAM" id="SignalP"/>
    </source>
</evidence>
<keyword evidence="8" id="KW-1185">Reference proteome</keyword>
<dbReference type="GO" id="GO:0030001">
    <property type="term" value="P:metal ion transport"/>
    <property type="evidence" value="ECO:0007669"/>
    <property type="project" value="InterPro"/>
</dbReference>
<dbReference type="AlphaFoldDB" id="A0A2X4VZU2"/>
<dbReference type="InterPro" id="IPR006127">
    <property type="entry name" value="ZnuA-like"/>
</dbReference>
<dbReference type="PROSITE" id="PS51257">
    <property type="entry name" value="PROKAR_LIPOPROTEIN"/>
    <property type="match status" value="1"/>
</dbReference>
<dbReference type="InterPro" id="IPR050492">
    <property type="entry name" value="Bact_metal-bind_prot9"/>
</dbReference>
<organism evidence="7 8">
    <name type="scientific">Lederbergia lenta</name>
    <name type="common">Bacillus lentus</name>
    <dbReference type="NCBI Taxonomy" id="1467"/>
    <lineage>
        <taxon>Bacteria</taxon>
        <taxon>Bacillati</taxon>
        <taxon>Bacillota</taxon>
        <taxon>Bacilli</taxon>
        <taxon>Bacillales</taxon>
        <taxon>Bacillaceae</taxon>
        <taxon>Lederbergia</taxon>
    </lineage>
</organism>
<feature type="compositionally biased region" description="Basic and acidic residues" evidence="5">
    <location>
        <begin position="130"/>
        <end position="151"/>
    </location>
</feature>
<dbReference type="PANTHER" id="PTHR42953:SF8">
    <property type="entry name" value="ZINT DOMAIN-CONTAINING PROTEIN"/>
    <property type="match status" value="1"/>
</dbReference>
<keyword evidence="4" id="KW-0175">Coiled coil</keyword>
<feature type="chain" id="PRO_5038895054" evidence="6">
    <location>
        <begin position="23"/>
        <end position="345"/>
    </location>
</feature>
<feature type="signal peptide" evidence="6">
    <location>
        <begin position="1"/>
        <end position="22"/>
    </location>
</feature>
<dbReference type="GO" id="GO:0007155">
    <property type="term" value="P:cell adhesion"/>
    <property type="evidence" value="ECO:0007669"/>
    <property type="project" value="InterPro"/>
</dbReference>
<dbReference type="RefSeq" id="WP_066145035.1">
    <property type="nucleotide sequence ID" value="NZ_CBCSGM010000007.1"/>
</dbReference>
<keyword evidence="1 3" id="KW-0813">Transport</keyword>
<dbReference type="EMBL" id="LS483476">
    <property type="protein sequence ID" value="SQI53338.1"/>
    <property type="molecule type" value="Genomic_DNA"/>
</dbReference>
<evidence type="ECO:0000313" key="8">
    <source>
        <dbReference type="Proteomes" id="UP000249134"/>
    </source>
</evidence>
<dbReference type="InterPro" id="IPR006129">
    <property type="entry name" value="AdhesinB"/>
</dbReference>
<evidence type="ECO:0000256" key="3">
    <source>
        <dbReference type="RuleBase" id="RU003512"/>
    </source>
</evidence>
<dbReference type="PANTHER" id="PTHR42953">
    <property type="entry name" value="HIGH-AFFINITY ZINC UPTAKE SYSTEM PROTEIN ZNUA-RELATED"/>
    <property type="match status" value="1"/>
</dbReference>
<dbReference type="STRING" id="1348624.GCA_001591545_03433"/>
<proteinExistence type="inferred from homology"/>
<sequence>MKNKLYLLFTVFILILAGCQNNQTEKVGKESKKEKLDVFTTVYPLEYITKQIGGNSVDVKSIYPPGADEHTYEPTQKDMMKLADSDLFLYIGLGLEGFVEKSESILKNEHVTMVAAGENLPIMDLNENEHAHTEADHSHEEEAGEHEHVDGSDEEHEHEENENDDHDHHDHGDIDPHVWMDPKLMKELAMNVLGAMTEKMPDQKQTFEKNYQDLVKELDEIDLQISEVAEKAKRKKIIVPHAAYGYWELRYGIEQIAISGISSTSEPTQKKLQSIIDTIKQEEVPYILYEQNIQSKLADVVLEETGVKALHIHNLAVLTEDDLKNQDDYITLMKRNIEVLEKALN</sequence>
<evidence type="ECO:0000256" key="4">
    <source>
        <dbReference type="SAM" id="Coils"/>
    </source>
</evidence>
<gene>
    <name evidence="7" type="primary">adcA_1</name>
    <name evidence="7" type="ORF">NCTC4824_00825</name>
</gene>
<dbReference type="KEGG" id="blen:NCTC4824_00825"/>
<comment type="similarity">
    <text evidence="3">Belongs to the bacterial solute-binding protein 9 family.</text>
</comment>
<dbReference type="GO" id="GO:0046872">
    <property type="term" value="F:metal ion binding"/>
    <property type="evidence" value="ECO:0007669"/>
    <property type="project" value="InterPro"/>
</dbReference>
<feature type="compositionally biased region" description="Basic and acidic residues" evidence="5">
    <location>
        <begin position="165"/>
        <end position="178"/>
    </location>
</feature>
<feature type="coiled-coil region" evidence="4">
    <location>
        <begin position="204"/>
        <end position="231"/>
    </location>
</feature>
<evidence type="ECO:0000313" key="7">
    <source>
        <dbReference type="EMBL" id="SQI53338.1"/>
    </source>
</evidence>
<feature type="compositionally biased region" description="Acidic residues" evidence="5">
    <location>
        <begin position="152"/>
        <end position="164"/>
    </location>
</feature>
<dbReference type="InterPro" id="IPR006128">
    <property type="entry name" value="Lipoprotein_PsaA-like"/>
</dbReference>
<dbReference type="Pfam" id="PF01297">
    <property type="entry name" value="ZnuA"/>
    <property type="match status" value="1"/>
</dbReference>